<reference evidence="2 3" key="1">
    <citation type="submission" date="2020-12" db="EMBL/GenBank/DDBJ databases">
        <title>FDA dAtabase for Regulatory Grade micrObial Sequences (FDA-ARGOS): Supporting development and validation of Infectious Disease Dx tests.</title>
        <authorList>
            <person name="Sproer C."/>
            <person name="Gronow S."/>
            <person name="Severitt S."/>
            <person name="Schroder I."/>
            <person name="Tallon L."/>
            <person name="Sadzewicz L."/>
            <person name="Zhao X."/>
            <person name="Boylan J."/>
            <person name="Ott S."/>
            <person name="Bowen H."/>
            <person name="Vavikolanu K."/>
            <person name="Mehta A."/>
            <person name="Aluvathingal J."/>
            <person name="Nadendla S."/>
            <person name="Lowell S."/>
            <person name="Myers T."/>
            <person name="Yan Y."/>
            <person name="Sichtig H."/>
        </authorList>
    </citation>
    <scope>NUCLEOTIDE SEQUENCE [LARGE SCALE GENOMIC DNA]</scope>
    <source>
        <strain evidence="2 3">FDAARGOS_990</strain>
    </source>
</reference>
<dbReference type="Proteomes" id="UP000595374">
    <property type="component" value="Chromosome"/>
</dbReference>
<dbReference type="EMBL" id="CP065989">
    <property type="protein sequence ID" value="QQB14286.1"/>
    <property type="molecule type" value="Genomic_DNA"/>
</dbReference>
<accession>A0A7T4DJD8</accession>
<evidence type="ECO:0000313" key="3">
    <source>
        <dbReference type="Proteomes" id="UP000595374"/>
    </source>
</evidence>
<protein>
    <submittedName>
        <fullName evidence="2">Transposase</fullName>
    </submittedName>
</protein>
<name>A0A7T4DJD8_9MICO</name>
<feature type="domain" description="Integrase catalytic" evidence="1">
    <location>
        <begin position="12"/>
        <end position="64"/>
    </location>
</feature>
<dbReference type="AlphaFoldDB" id="A0A7T4DJD8"/>
<evidence type="ECO:0000313" key="2">
    <source>
        <dbReference type="EMBL" id="QQB14286.1"/>
    </source>
</evidence>
<dbReference type="Pfam" id="PF13683">
    <property type="entry name" value="rve_3"/>
    <property type="match status" value="1"/>
</dbReference>
<dbReference type="InterPro" id="IPR001584">
    <property type="entry name" value="Integrase_cat-core"/>
</dbReference>
<organism evidence="2 3">
    <name type="scientific">Brevibacterium casei</name>
    <dbReference type="NCBI Taxonomy" id="33889"/>
    <lineage>
        <taxon>Bacteria</taxon>
        <taxon>Bacillati</taxon>
        <taxon>Actinomycetota</taxon>
        <taxon>Actinomycetes</taxon>
        <taxon>Micrococcales</taxon>
        <taxon>Brevibacteriaceae</taxon>
        <taxon>Brevibacterium</taxon>
    </lineage>
</organism>
<evidence type="ECO:0000259" key="1">
    <source>
        <dbReference type="Pfam" id="PF13683"/>
    </source>
</evidence>
<dbReference type="InterPro" id="IPR012337">
    <property type="entry name" value="RNaseH-like_sf"/>
</dbReference>
<dbReference type="SUPFAM" id="SSF53098">
    <property type="entry name" value="Ribonuclease H-like"/>
    <property type="match status" value="1"/>
</dbReference>
<dbReference type="GO" id="GO:0015074">
    <property type="term" value="P:DNA integration"/>
    <property type="evidence" value="ECO:0007669"/>
    <property type="project" value="InterPro"/>
</dbReference>
<sequence>MKSRVDNYRSINALAETVVGLYKNECVKIDGPFRSPDDLELATLSWVHWFNENRLHSSISYLTPIEKENEYYRENTSQRQPSLGQPALH</sequence>
<dbReference type="RefSeq" id="WP_198499363.1">
    <property type="nucleotide sequence ID" value="NZ_CP065989.1"/>
</dbReference>
<proteinExistence type="predicted"/>
<gene>
    <name evidence="2" type="ORF">I6H47_16325</name>
</gene>